<gene>
    <name evidence="1" type="ORF">L1987_36688</name>
</gene>
<comment type="caution">
    <text evidence="1">The sequence shown here is derived from an EMBL/GenBank/DDBJ whole genome shotgun (WGS) entry which is preliminary data.</text>
</comment>
<protein>
    <submittedName>
        <fullName evidence="1">Uncharacterized protein</fullName>
    </submittedName>
</protein>
<reference evidence="2" key="1">
    <citation type="journal article" date="2022" name="Mol. Ecol. Resour.">
        <title>The genomes of chicory, endive, great burdock and yacon provide insights into Asteraceae palaeo-polyploidization history and plant inulin production.</title>
        <authorList>
            <person name="Fan W."/>
            <person name="Wang S."/>
            <person name="Wang H."/>
            <person name="Wang A."/>
            <person name="Jiang F."/>
            <person name="Liu H."/>
            <person name="Zhao H."/>
            <person name="Xu D."/>
            <person name="Zhang Y."/>
        </authorList>
    </citation>
    <scope>NUCLEOTIDE SEQUENCE [LARGE SCALE GENOMIC DNA]</scope>
    <source>
        <strain evidence="2">cv. Yunnan</strain>
    </source>
</reference>
<organism evidence="1 2">
    <name type="scientific">Smallanthus sonchifolius</name>
    <dbReference type="NCBI Taxonomy" id="185202"/>
    <lineage>
        <taxon>Eukaryota</taxon>
        <taxon>Viridiplantae</taxon>
        <taxon>Streptophyta</taxon>
        <taxon>Embryophyta</taxon>
        <taxon>Tracheophyta</taxon>
        <taxon>Spermatophyta</taxon>
        <taxon>Magnoliopsida</taxon>
        <taxon>eudicotyledons</taxon>
        <taxon>Gunneridae</taxon>
        <taxon>Pentapetalae</taxon>
        <taxon>asterids</taxon>
        <taxon>campanulids</taxon>
        <taxon>Asterales</taxon>
        <taxon>Asteraceae</taxon>
        <taxon>Asteroideae</taxon>
        <taxon>Heliantheae alliance</taxon>
        <taxon>Millerieae</taxon>
        <taxon>Smallanthus</taxon>
    </lineage>
</organism>
<evidence type="ECO:0000313" key="2">
    <source>
        <dbReference type="Proteomes" id="UP001056120"/>
    </source>
</evidence>
<evidence type="ECO:0000313" key="1">
    <source>
        <dbReference type="EMBL" id="KAI3794063.1"/>
    </source>
</evidence>
<proteinExistence type="predicted"/>
<reference evidence="1 2" key="2">
    <citation type="journal article" date="2022" name="Mol. Ecol. Resour.">
        <title>The genomes of chicory, endive, great burdock and yacon provide insights into Asteraceae paleo-polyploidization history and plant inulin production.</title>
        <authorList>
            <person name="Fan W."/>
            <person name="Wang S."/>
            <person name="Wang H."/>
            <person name="Wang A."/>
            <person name="Jiang F."/>
            <person name="Liu H."/>
            <person name="Zhao H."/>
            <person name="Xu D."/>
            <person name="Zhang Y."/>
        </authorList>
    </citation>
    <scope>NUCLEOTIDE SEQUENCE [LARGE SCALE GENOMIC DNA]</scope>
    <source>
        <strain evidence="2">cv. Yunnan</strain>
        <tissue evidence="1">Leaves</tissue>
    </source>
</reference>
<sequence>MGCFLSTNSSNNRTLSSPSSSSSSSSSSMSNAELSPDLTSYQDACQSDPDLQSFDSTLQDRTSRVITNLAVGVEVRSLSLDSLRELTGSLLDMNQEVVKVILECKKDIWENDQLFSLVEDYFEISLQTLDFCTSLENCLKNARSNLSFLQIAINQYDADTNHITIIEQFKEFKGLDSPFSDEFFQLFQSVYEKQVSMLKKLQTQKGKVDKKLKLTKTWRRLSNVIFVTAFSAVLICSVVAAAVSAPPLVTALAAAVAVPLGSMGKWINSLWKKYEKEFKDQRGMMGAMQIGSYIVIKDLDNIKALVDKLGVDMESMLQNADFAVEEADLEVVGMVVDEMKKTVSVFAKTIDDLSDHSEKCIRDTRRARTMILQRIIKHPSDSL</sequence>
<name>A0ACB9HDV0_9ASTR</name>
<dbReference type="EMBL" id="CM042029">
    <property type="protein sequence ID" value="KAI3794063.1"/>
    <property type="molecule type" value="Genomic_DNA"/>
</dbReference>
<keyword evidence="2" id="KW-1185">Reference proteome</keyword>
<dbReference type="Proteomes" id="UP001056120">
    <property type="component" value="Linkage Group LG12"/>
</dbReference>
<accession>A0ACB9HDV0</accession>